<keyword evidence="3" id="KW-0808">Transferase</keyword>
<evidence type="ECO:0000256" key="6">
    <source>
        <dbReference type="ARBA" id="ARBA00022840"/>
    </source>
</evidence>
<proteinExistence type="predicted"/>
<feature type="region of interest" description="Disordered" evidence="9">
    <location>
        <begin position="598"/>
        <end position="640"/>
    </location>
</feature>
<dbReference type="InterPro" id="IPR050339">
    <property type="entry name" value="CC_SR_Kinase"/>
</dbReference>
<keyword evidence="2 11" id="KW-0723">Serine/threonine-protein kinase</keyword>
<feature type="compositionally biased region" description="Low complexity" evidence="9">
    <location>
        <begin position="415"/>
        <end position="432"/>
    </location>
</feature>
<feature type="region of interest" description="Disordered" evidence="9">
    <location>
        <begin position="238"/>
        <end position="267"/>
    </location>
</feature>
<dbReference type="CDD" id="cd13996">
    <property type="entry name" value="STKc_EIF2AK"/>
    <property type="match status" value="1"/>
</dbReference>
<feature type="compositionally biased region" description="Basic and acidic residues" evidence="9">
    <location>
        <begin position="22"/>
        <end position="41"/>
    </location>
</feature>
<dbReference type="PANTHER" id="PTHR11042:SF160">
    <property type="entry name" value="EUKARYOTIC TRANSLATION INITIATION FACTOR 2-ALPHA KINASE 1"/>
    <property type="match status" value="1"/>
</dbReference>
<evidence type="ECO:0000256" key="9">
    <source>
        <dbReference type="SAM" id="MobiDB-lite"/>
    </source>
</evidence>
<feature type="coiled-coil region" evidence="8">
    <location>
        <begin position="779"/>
        <end position="810"/>
    </location>
</feature>
<dbReference type="AlphaFoldDB" id="A0A9K3KNW4"/>
<feature type="compositionally biased region" description="Polar residues" evidence="9">
    <location>
        <begin position="42"/>
        <end position="51"/>
    </location>
</feature>
<dbReference type="OrthoDB" id="341578at2759"/>
<keyword evidence="8" id="KW-0175">Coiled coil</keyword>
<dbReference type="Pfam" id="PF00069">
    <property type="entry name" value="Pkinase"/>
    <property type="match status" value="3"/>
</dbReference>
<dbReference type="Proteomes" id="UP000693970">
    <property type="component" value="Unassembled WGS sequence"/>
</dbReference>
<dbReference type="PANTHER" id="PTHR11042">
    <property type="entry name" value="EUKARYOTIC TRANSLATION INITIATION FACTOR 2-ALPHA KINASE EIF2-ALPHA KINASE -RELATED"/>
    <property type="match status" value="1"/>
</dbReference>
<protein>
    <recommendedName>
        <fullName evidence="1">non-specific serine/threonine protein kinase</fullName>
        <ecNumber evidence="1">2.7.11.1</ecNumber>
    </recommendedName>
</protein>
<dbReference type="EC" id="2.7.11.1" evidence="1"/>
<keyword evidence="6" id="KW-0067">ATP-binding</keyword>
<dbReference type="PROSITE" id="PS50011">
    <property type="entry name" value="PROTEIN_KINASE_DOM"/>
    <property type="match status" value="1"/>
</dbReference>
<evidence type="ECO:0000256" key="8">
    <source>
        <dbReference type="SAM" id="Coils"/>
    </source>
</evidence>
<sequence>MTSRLRQRSFSASSYETVSSIHRNEKQQNKSRVGDSSEKSDTSPSIPSLQTALFGARGRSAGSSGDSSSSATAANTAGDLPASAASGQVVSPISNDQERQILLLLLLAQVCSLHDSTPRTYTVHVLQLFERGILDRESIQFLFELGLVPSIETETRGLLTEGTVDDFVEDVSQEQVQQKECETVKIALTPVETSTTAELTVTTSTTSELARIQQVKRTHYSTEALRSMEAKAIRRQLSQHEVGQEKKQHGTSLRENNGNEQFMEDPGKPWEVEHFPLSLSRYQREFHQISLLNRGGFGSVFHVVRKMDGCDYAMKLITFDSVGYSNENIQKVVREVQCLAKVSEHPNIVRYYTSWLEPSWMTGGSAGPTHGPQNKQLQQLQHNAMNNASPQQLLKDIENLLDTSYDIEELDDESPSITPSASSSDSSCSFSSGQKNLFATSSRQRRYSWDCSTPSANDSSWRNDRSFDFTPRVAPLETTVPSVSGGPGIHRSNRTAKQTQSRRKQYKYQVTLYIQMQLCHPATLEDWIRERNRQVPENDHATRIGPALDIFHQLCSGLSHIHEKNIVHRDLKPANAFASKDGKVIKIGDFGLSKEIHDIANQDSTPSTYRSSKSDERFSPKGDENGDASPRHSLNTSSSIALGLTNPSNNAVVEFDPHLKNDPMTIGIGTASYAAPEQIRSKHYGTPADIFSLGLILLELCCNFETQHEKLHTFQQCRNQKVPRWLENHYPEIASTILSCTRANPNERPTAKQLLNMSVTNSPRSNLEVEILKGQLLEKDRLLAEKDKMIEDLQIEMEKMRATLLLMSDTSPSEESSQIVVAVANQRSYRQKSTAA</sequence>
<comment type="caution">
    <text evidence="11">The sequence shown here is derived from an EMBL/GenBank/DDBJ whole genome shotgun (WGS) entry which is preliminary data.</text>
</comment>
<feature type="region of interest" description="Disordered" evidence="9">
    <location>
        <begin position="477"/>
        <end position="503"/>
    </location>
</feature>
<name>A0A9K3KNW4_9STRA</name>
<evidence type="ECO:0000256" key="1">
    <source>
        <dbReference type="ARBA" id="ARBA00012513"/>
    </source>
</evidence>
<feature type="compositionally biased region" description="Basic and acidic residues" evidence="9">
    <location>
        <begin position="612"/>
        <end position="624"/>
    </location>
</feature>
<dbReference type="GO" id="GO:0004694">
    <property type="term" value="F:eukaryotic translation initiation factor 2alpha kinase activity"/>
    <property type="evidence" value="ECO:0007669"/>
    <property type="project" value="TreeGrafter"/>
</dbReference>
<feature type="compositionally biased region" description="Low complexity" evidence="9">
    <location>
        <begin position="55"/>
        <end position="79"/>
    </location>
</feature>
<feature type="compositionally biased region" description="Polar residues" evidence="9">
    <location>
        <begin position="250"/>
        <end position="260"/>
    </location>
</feature>
<dbReference type="SMART" id="SM00220">
    <property type="entry name" value="S_TKc"/>
    <property type="match status" value="1"/>
</dbReference>
<feature type="domain" description="Protein kinase" evidence="10">
    <location>
        <begin position="286"/>
        <end position="760"/>
    </location>
</feature>
<feature type="region of interest" description="Disordered" evidence="9">
    <location>
        <begin position="410"/>
        <end position="432"/>
    </location>
</feature>
<feature type="compositionally biased region" description="Polar residues" evidence="9">
    <location>
        <begin position="601"/>
        <end position="611"/>
    </location>
</feature>
<gene>
    <name evidence="11" type="ORF">IV203_006249</name>
</gene>
<keyword evidence="5 11" id="KW-0418">Kinase</keyword>
<evidence type="ECO:0000256" key="4">
    <source>
        <dbReference type="ARBA" id="ARBA00022741"/>
    </source>
</evidence>
<evidence type="ECO:0000256" key="5">
    <source>
        <dbReference type="ARBA" id="ARBA00022777"/>
    </source>
</evidence>
<reference evidence="11" key="1">
    <citation type="journal article" date="2021" name="Sci. Rep.">
        <title>Diploid genomic architecture of Nitzschia inconspicua, an elite biomass production diatom.</title>
        <authorList>
            <person name="Oliver A."/>
            <person name="Podell S."/>
            <person name="Pinowska A."/>
            <person name="Traller J.C."/>
            <person name="Smith S.R."/>
            <person name="McClure R."/>
            <person name="Beliaev A."/>
            <person name="Bohutskyi P."/>
            <person name="Hill E.A."/>
            <person name="Rabines A."/>
            <person name="Zheng H."/>
            <person name="Allen L.Z."/>
            <person name="Kuo A."/>
            <person name="Grigoriev I.V."/>
            <person name="Allen A.E."/>
            <person name="Hazlebeck D."/>
            <person name="Allen E.E."/>
        </authorList>
    </citation>
    <scope>NUCLEOTIDE SEQUENCE</scope>
    <source>
        <strain evidence="11">Hildebrandi</strain>
    </source>
</reference>
<dbReference type="GO" id="GO:0005634">
    <property type="term" value="C:nucleus"/>
    <property type="evidence" value="ECO:0007669"/>
    <property type="project" value="TreeGrafter"/>
</dbReference>
<dbReference type="InterPro" id="IPR000719">
    <property type="entry name" value="Prot_kinase_dom"/>
</dbReference>
<feature type="region of interest" description="Disordered" evidence="9">
    <location>
        <begin position="1"/>
        <end position="79"/>
    </location>
</feature>
<dbReference type="GO" id="GO:0005524">
    <property type="term" value="F:ATP binding"/>
    <property type="evidence" value="ECO:0007669"/>
    <property type="project" value="UniProtKB-KW"/>
</dbReference>
<keyword evidence="4" id="KW-0547">Nucleotide-binding</keyword>
<evidence type="ECO:0000256" key="7">
    <source>
        <dbReference type="ARBA" id="ARBA00023193"/>
    </source>
</evidence>
<dbReference type="GO" id="GO:0005737">
    <property type="term" value="C:cytoplasm"/>
    <property type="evidence" value="ECO:0007669"/>
    <property type="project" value="TreeGrafter"/>
</dbReference>
<keyword evidence="7" id="KW-0652">Protein synthesis inhibitor</keyword>
<dbReference type="GO" id="GO:0017148">
    <property type="term" value="P:negative regulation of translation"/>
    <property type="evidence" value="ECO:0007669"/>
    <property type="project" value="UniProtKB-KW"/>
</dbReference>
<evidence type="ECO:0000313" key="12">
    <source>
        <dbReference type="Proteomes" id="UP000693970"/>
    </source>
</evidence>
<evidence type="ECO:0000259" key="10">
    <source>
        <dbReference type="PROSITE" id="PS50011"/>
    </source>
</evidence>
<evidence type="ECO:0000313" key="11">
    <source>
        <dbReference type="EMBL" id="KAG7347180.1"/>
    </source>
</evidence>
<keyword evidence="12" id="KW-1185">Reference proteome</keyword>
<reference evidence="11" key="2">
    <citation type="submission" date="2021-04" db="EMBL/GenBank/DDBJ databases">
        <authorList>
            <person name="Podell S."/>
        </authorList>
    </citation>
    <scope>NUCLEOTIDE SEQUENCE</scope>
    <source>
        <strain evidence="11">Hildebrandi</strain>
    </source>
</reference>
<dbReference type="EMBL" id="JAGRRH010000021">
    <property type="protein sequence ID" value="KAG7347180.1"/>
    <property type="molecule type" value="Genomic_DNA"/>
</dbReference>
<feature type="compositionally biased region" description="Polar residues" evidence="9">
    <location>
        <begin position="1"/>
        <end position="21"/>
    </location>
</feature>
<organism evidence="11 12">
    <name type="scientific">Nitzschia inconspicua</name>
    <dbReference type="NCBI Taxonomy" id="303405"/>
    <lineage>
        <taxon>Eukaryota</taxon>
        <taxon>Sar</taxon>
        <taxon>Stramenopiles</taxon>
        <taxon>Ochrophyta</taxon>
        <taxon>Bacillariophyta</taxon>
        <taxon>Bacillariophyceae</taxon>
        <taxon>Bacillariophycidae</taxon>
        <taxon>Bacillariales</taxon>
        <taxon>Bacillariaceae</taxon>
        <taxon>Nitzschia</taxon>
    </lineage>
</organism>
<evidence type="ECO:0000256" key="3">
    <source>
        <dbReference type="ARBA" id="ARBA00022679"/>
    </source>
</evidence>
<accession>A0A9K3KNW4</accession>
<evidence type="ECO:0000256" key="2">
    <source>
        <dbReference type="ARBA" id="ARBA00022527"/>
    </source>
</evidence>